<comment type="similarity">
    <text evidence="1">Belongs to the MurCDEF family. MurT subfamily.</text>
</comment>
<feature type="binding site" evidence="1">
    <location>
        <position position="236"/>
    </location>
    <ligand>
        <name>Zn(2+)</name>
        <dbReference type="ChEBI" id="CHEBI:29105"/>
    </ligand>
</feature>
<dbReference type="InterPro" id="IPR043703">
    <property type="entry name" value="Lipid_II_synth_MurT"/>
</dbReference>
<feature type="active site" evidence="1">
    <location>
        <position position="374"/>
    </location>
</feature>
<dbReference type="EMBL" id="PEYV01000035">
    <property type="protein sequence ID" value="PIS21541.1"/>
    <property type="molecule type" value="Genomic_DNA"/>
</dbReference>
<evidence type="ECO:0000259" key="2">
    <source>
        <dbReference type="Pfam" id="PF08245"/>
    </source>
</evidence>
<comment type="subunit">
    <text evidence="1">Forms a heterodimer with GatD.</text>
</comment>
<dbReference type="GO" id="GO:0008360">
    <property type="term" value="P:regulation of cell shape"/>
    <property type="evidence" value="ECO:0007669"/>
    <property type="project" value="UniProtKB-KW"/>
</dbReference>
<keyword evidence="1" id="KW-0067">ATP-binding</keyword>
<reference evidence="5" key="1">
    <citation type="submission" date="2017-09" db="EMBL/GenBank/DDBJ databases">
        <title>Depth-based differentiation of microbial function through sediment-hosted aquifers and enrichment of novel symbionts in the deep terrestrial subsurface.</title>
        <authorList>
            <person name="Probst A.J."/>
            <person name="Ladd B."/>
            <person name="Jarett J.K."/>
            <person name="Geller-Mcgrath D.E."/>
            <person name="Sieber C.M.K."/>
            <person name="Emerson J.B."/>
            <person name="Anantharaman K."/>
            <person name="Thomas B.C."/>
            <person name="Malmstrom R."/>
            <person name="Stieglmeier M."/>
            <person name="Klingl A."/>
            <person name="Woyke T."/>
            <person name="Ryan C.M."/>
            <person name="Banfield J.F."/>
        </authorList>
    </citation>
    <scope>NUCLEOTIDE SEQUENCE [LARGE SCALE GENOMIC DNA]</scope>
</reference>
<dbReference type="InterPro" id="IPR013221">
    <property type="entry name" value="Mur_ligase_cen"/>
</dbReference>
<keyword evidence="1" id="KW-0862">Zinc</keyword>
<comment type="function">
    <text evidence="1">The lipid II isoglutaminyl synthase complex catalyzes the formation of alpha-D-isoglutamine in the cell wall lipid II stem peptide. The MurT subunit catalyzes the ATP-dependent amidation of D-glutamate residue of lipid II, converting it to an isoglutamine residue.</text>
</comment>
<dbReference type="PANTHER" id="PTHR23135:SF7">
    <property type="entry name" value="LIPID II ISOGLUTAMINYL SYNTHASE (GLUTAMINE-HYDROLYZING) SUBUNIT MURT"/>
    <property type="match status" value="1"/>
</dbReference>
<proteinExistence type="inferred from homology"/>
<keyword evidence="1" id="KW-0133">Cell shape</keyword>
<dbReference type="UniPathway" id="UPA00219"/>
<dbReference type="Gene3D" id="3.40.1190.10">
    <property type="entry name" value="Mur-like, catalytic domain"/>
    <property type="match status" value="1"/>
</dbReference>
<accession>A0A2H0X9L5</accession>
<dbReference type="AlphaFoldDB" id="A0A2H0X9L5"/>
<evidence type="ECO:0000313" key="4">
    <source>
        <dbReference type="EMBL" id="PIS21541.1"/>
    </source>
</evidence>
<evidence type="ECO:0000313" key="5">
    <source>
        <dbReference type="Proteomes" id="UP000231098"/>
    </source>
</evidence>
<organism evidence="4 5">
    <name type="scientific">candidate division WWE3 bacterium CG08_land_8_20_14_0_20_41_15</name>
    <dbReference type="NCBI Taxonomy" id="1975086"/>
    <lineage>
        <taxon>Bacteria</taxon>
        <taxon>Katanobacteria</taxon>
    </lineage>
</organism>
<comment type="catalytic activity">
    <reaction evidence="1">
        <text>beta-D-GlcNAc-(1-&gt;4)-Mur2Ac(oyl-L-Ala-gamma-D-Glu-L-Lys-D-Ala-D-Ala)-di-trans,octa-cis-undecaprenyl diphosphate + L-glutamine + ATP + H2O = beta-D-GlcNAc-(1-&gt;4)-Mur2Ac(oyl-L-Ala-D-isoglutaminyl-L-Lys-D-Ala-D-Ala)-di-trans,octa-cis-undecaprenyl diphosphate + L-glutamate + ADP + phosphate + H(+)</text>
        <dbReference type="Rhea" id="RHEA:57928"/>
        <dbReference type="ChEBI" id="CHEBI:15377"/>
        <dbReference type="ChEBI" id="CHEBI:15378"/>
        <dbReference type="ChEBI" id="CHEBI:29985"/>
        <dbReference type="ChEBI" id="CHEBI:30616"/>
        <dbReference type="ChEBI" id="CHEBI:43474"/>
        <dbReference type="ChEBI" id="CHEBI:58359"/>
        <dbReference type="ChEBI" id="CHEBI:60033"/>
        <dbReference type="ChEBI" id="CHEBI:62233"/>
        <dbReference type="ChEBI" id="CHEBI:456216"/>
        <dbReference type="EC" id="6.3.5.13"/>
    </reaction>
</comment>
<protein>
    <recommendedName>
        <fullName evidence="1">Lipid II isoglutaminyl synthase (glutamine-hydrolyzing) subunit MurT</fullName>
        <ecNumber evidence="1">6.3.5.13</ecNumber>
    </recommendedName>
</protein>
<evidence type="ECO:0000259" key="3">
    <source>
        <dbReference type="Pfam" id="PF08353"/>
    </source>
</evidence>
<keyword evidence="1" id="KW-0547">Nucleotide-binding</keyword>
<dbReference type="GO" id="GO:0071555">
    <property type="term" value="P:cell wall organization"/>
    <property type="evidence" value="ECO:0007669"/>
    <property type="project" value="UniProtKB-KW"/>
</dbReference>
<dbReference type="EC" id="6.3.5.13" evidence="1"/>
<gene>
    <name evidence="1" type="primary">murT</name>
    <name evidence="4" type="ORF">COT51_02235</name>
</gene>
<keyword evidence="1" id="KW-0573">Peptidoglycan synthesis</keyword>
<dbReference type="PANTHER" id="PTHR23135">
    <property type="entry name" value="MUR LIGASE FAMILY MEMBER"/>
    <property type="match status" value="1"/>
</dbReference>
<dbReference type="GO" id="GO:0016881">
    <property type="term" value="F:acid-amino acid ligase activity"/>
    <property type="evidence" value="ECO:0007669"/>
    <property type="project" value="InterPro"/>
</dbReference>
<feature type="binding site" evidence="1">
    <location>
        <position position="211"/>
    </location>
    <ligand>
        <name>Zn(2+)</name>
        <dbReference type="ChEBI" id="CHEBI:29105"/>
    </ligand>
</feature>
<feature type="binding site" evidence="1">
    <location>
        <position position="214"/>
    </location>
    <ligand>
        <name>Zn(2+)</name>
        <dbReference type="ChEBI" id="CHEBI:29105"/>
    </ligand>
</feature>
<keyword evidence="1" id="KW-0961">Cell wall biogenesis/degradation</keyword>
<comment type="catalytic activity">
    <reaction evidence="1">
        <text>beta-D-GlcNAc-(1-&gt;4)-Mur2Ac(oyl-L-Ala-gamma-D-Glu-L-Lys-D-Ala-D-Ala)-di-trans,octa-cis-undecaprenyl diphosphate + ATP = beta-D-GlcNAc-(1-&gt;4)-Mur2Ac(oyl-L-Ala-gamma-D-O-P-Glu-L-Lys-D-Ala-D-Ala)-di-trans,octa-cis-undecaprenyl diphosphate + ADP</text>
        <dbReference type="Rhea" id="RHEA:59488"/>
        <dbReference type="ChEBI" id="CHEBI:30616"/>
        <dbReference type="ChEBI" id="CHEBI:60033"/>
        <dbReference type="ChEBI" id="CHEBI:143132"/>
        <dbReference type="ChEBI" id="CHEBI:456216"/>
    </reaction>
</comment>
<feature type="domain" description="Mur ligase central" evidence="2">
    <location>
        <begin position="54"/>
        <end position="196"/>
    </location>
</feature>
<comment type="catalytic activity">
    <reaction evidence="1">
        <text>beta-D-GlcNAc-(1-&gt;4)-Mur2Ac(oyl-L-Ala-gamma-D-O-P-Glu-L-Lys-D-Ala-D-Ala)-di-trans,octa-cis-undecaprenyl diphosphate + NH4(+) = beta-D-GlcNAc-(1-&gt;4)-Mur2Ac(oyl-L-Ala-D-isoglutaminyl-L-Lys-D-Ala-D-Ala)-di-trans,octa-cis-undecaprenyl diphosphate + phosphate + H(+)</text>
        <dbReference type="Rhea" id="RHEA:57932"/>
        <dbReference type="ChEBI" id="CHEBI:15378"/>
        <dbReference type="ChEBI" id="CHEBI:28938"/>
        <dbReference type="ChEBI" id="CHEBI:43474"/>
        <dbReference type="ChEBI" id="CHEBI:62233"/>
        <dbReference type="ChEBI" id="CHEBI:143132"/>
    </reaction>
</comment>
<feature type="domain" description="Lipid II isoglutaminyl synthase (glutamine-hydrolyzing) subunit MurT C-terminal" evidence="3">
    <location>
        <begin position="326"/>
        <end position="452"/>
    </location>
</feature>
<keyword evidence="1" id="KW-0436">Ligase</keyword>
<dbReference type="InterPro" id="IPR013564">
    <property type="entry name" value="MurT_C"/>
</dbReference>
<keyword evidence="1" id="KW-0479">Metal-binding</keyword>
<dbReference type="SUPFAM" id="SSF53623">
    <property type="entry name" value="MurD-like peptide ligases, catalytic domain"/>
    <property type="match status" value="1"/>
</dbReference>
<dbReference type="GO" id="GO:0005524">
    <property type="term" value="F:ATP binding"/>
    <property type="evidence" value="ECO:0007669"/>
    <property type="project" value="UniProtKB-UniRule"/>
</dbReference>
<dbReference type="GO" id="GO:0140282">
    <property type="term" value="F:carbon-nitrogen ligase activity on lipid II"/>
    <property type="evidence" value="ECO:0007669"/>
    <property type="project" value="UniProtKB-UniRule"/>
</dbReference>
<name>A0A2H0X9L5_UNCKA</name>
<evidence type="ECO:0000256" key="1">
    <source>
        <dbReference type="HAMAP-Rule" id="MF_02214"/>
    </source>
</evidence>
<dbReference type="Pfam" id="PF08245">
    <property type="entry name" value="Mur_ligase_M"/>
    <property type="match status" value="1"/>
</dbReference>
<dbReference type="Proteomes" id="UP000231098">
    <property type="component" value="Unassembled WGS sequence"/>
</dbReference>
<dbReference type="Pfam" id="PF08353">
    <property type="entry name" value="MurT_C"/>
    <property type="match status" value="1"/>
</dbReference>
<dbReference type="GO" id="GO:0009252">
    <property type="term" value="P:peptidoglycan biosynthetic process"/>
    <property type="evidence" value="ECO:0007669"/>
    <property type="project" value="UniProtKB-UniRule"/>
</dbReference>
<comment type="caution">
    <text evidence="4">The sequence shown here is derived from an EMBL/GenBank/DDBJ whole genome shotgun (WGS) entry which is preliminary data.</text>
</comment>
<sequence length="465" mass="51492">MRRFLAVIFGKLTYSLIGLLKLGSGATWPGHIALKIYPQFVRSYRDKFSKVILVSGTNGKTTTAKLITKTFADSGFSVIYNPSGANLLNGIASSLVRSFPLFEKNIDGKPVGVFEVDEGALPMVCENLIPDGVLLLNLFRDQLDRYAELDMTAEKWLTALKKLPKSTKVILGADDPLVAFLGRELPLHVSYFGISSVETCDSEESGDSSRCPSCGADLKYSPKFYSHIGIWSCLKCKNHRPDLDYLGEVTKDSSLSLSEEGKIVLHDQKMPLSGFYNFENVTAAFSVCMQFGISPKIFSTALSTLSPAFGRQEEFLIEGKMVKILLSKNPTGFNENLKILHEVTCMGEILSRPYKKGKDVVLFVLNDGIADGRDVSWIWDVSSTLFQEVYKRYSIVVSGTRYLDMALRIKHATSENKINLSVYEKLNEGILRGLGGVGEGGTLYVIATYTAMLEVRKILVGRRIM</sequence>
<feature type="binding site" evidence="1">
    <location>
        <position position="233"/>
    </location>
    <ligand>
        <name>Zn(2+)</name>
        <dbReference type="ChEBI" id="CHEBI:29105"/>
    </ligand>
</feature>
<comment type="pathway">
    <text evidence="1">Cell wall biogenesis; peptidoglycan biosynthesis.</text>
</comment>
<dbReference type="GO" id="GO:0008270">
    <property type="term" value="F:zinc ion binding"/>
    <property type="evidence" value="ECO:0007669"/>
    <property type="project" value="UniProtKB-UniRule"/>
</dbReference>
<dbReference type="InterPro" id="IPR036565">
    <property type="entry name" value="Mur-like_cat_sf"/>
</dbReference>
<dbReference type="HAMAP" id="MF_02214">
    <property type="entry name" value="Lipid_II_synth_MurT"/>
    <property type="match status" value="1"/>
</dbReference>